<comment type="caution">
    <text evidence="3">The sequence shown here is derived from an EMBL/GenBank/DDBJ whole genome shotgun (WGS) entry which is preliminary data.</text>
</comment>
<evidence type="ECO:0000313" key="4">
    <source>
        <dbReference type="Proteomes" id="UP001500051"/>
    </source>
</evidence>
<evidence type="ECO:0000259" key="2">
    <source>
        <dbReference type="Pfam" id="PF00582"/>
    </source>
</evidence>
<keyword evidence="4" id="KW-1185">Reference proteome</keyword>
<dbReference type="SUPFAM" id="SSF52402">
    <property type="entry name" value="Adenine nucleotide alpha hydrolases-like"/>
    <property type="match status" value="1"/>
</dbReference>
<dbReference type="CDD" id="cd00293">
    <property type="entry name" value="USP-like"/>
    <property type="match status" value="1"/>
</dbReference>
<gene>
    <name evidence="3" type="ORF">GCM10022204_14530</name>
</gene>
<dbReference type="InterPro" id="IPR014729">
    <property type="entry name" value="Rossmann-like_a/b/a_fold"/>
</dbReference>
<organism evidence="3 4">
    <name type="scientific">Microlunatus aurantiacus</name>
    <dbReference type="NCBI Taxonomy" id="446786"/>
    <lineage>
        <taxon>Bacteria</taxon>
        <taxon>Bacillati</taxon>
        <taxon>Actinomycetota</taxon>
        <taxon>Actinomycetes</taxon>
        <taxon>Propionibacteriales</taxon>
        <taxon>Propionibacteriaceae</taxon>
        <taxon>Microlunatus</taxon>
    </lineage>
</organism>
<dbReference type="InterPro" id="IPR006015">
    <property type="entry name" value="Universal_stress_UspA"/>
</dbReference>
<sequence length="142" mass="14842">MTEAAPTSQTVANGSAAPDAGSVIVVGYSAKPEGRAALRRAIAEARLRTSRLIVVHTSPDAEVAQLTSELTTSGIPYEVSVPTDDLDPAEELIAAADRTDAEFIVIGLRRRSPVGKLLLGSNAQRVLLDASCPVLAVKAEEH</sequence>
<dbReference type="Proteomes" id="UP001500051">
    <property type="component" value="Unassembled WGS sequence"/>
</dbReference>
<proteinExistence type="inferred from homology"/>
<evidence type="ECO:0000256" key="1">
    <source>
        <dbReference type="ARBA" id="ARBA00008791"/>
    </source>
</evidence>
<comment type="similarity">
    <text evidence="1">Belongs to the universal stress protein A family.</text>
</comment>
<dbReference type="PANTHER" id="PTHR46268:SF6">
    <property type="entry name" value="UNIVERSAL STRESS PROTEIN UP12"/>
    <property type="match status" value="1"/>
</dbReference>
<evidence type="ECO:0000313" key="3">
    <source>
        <dbReference type="EMBL" id="GAA3699136.1"/>
    </source>
</evidence>
<dbReference type="InterPro" id="IPR006016">
    <property type="entry name" value="UspA"/>
</dbReference>
<reference evidence="4" key="1">
    <citation type="journal article" date="2019" name="Int. J. Syst. Evol. Microbiol.">
        <title>The Global Catalogue of Microorganisms (GCM) 10K type strain sequencing project: providing services to taxonomists for standard genome sequencing and annotation.</title>
        <authorList>
            <consortium name="The Broad Institute Genomics Platform"/>
            <consortium name="The Broad Institute Genome Sequencing Center for Infectious Disease"/>
            <person name="Wu L."/>
            <person name="Ma J."/>
        </authorList>
    </citation>
    <scope>NUCLEOTIDE SEQUENCE [LARGE SCALE GENOMIC DNA]</scope>
    <source>
        <strain evidence="4">JCM 16548</strain>
    </source>
</reference>
<dbReference type="Pfam" id="PF00582">
    <property type="entry name" value="Usp"/>
    <property type="match status" value="1"/>
</dbReference>
<name>A0ABP7D3K9_9ACTN</name>
<protein>
    <submittedName>
        <fullName evidence="3">Universal stress protein</fullName>
    </submittedName>
</protein>
<dbReference type="EMBL" id="BAAAYX010000003">
    <property type="protein sequence ID" value="GAA3699136.1"/>
    <property type="molecule type" value="Genomic_DNA"/>
</dbReference>
<dbReference type="PRINTS" id="PR01438">
    <property type="entry name" value="UNVRSLSTRESS"/>
</dbReference>
<accession>A0ABP7D3K9</accession>
<dbReference type="Gene3D" id="3.40.50.620">
    <property type="entry name" value="HUPs"/>
    <property type="match status" value="1"/>
</dbReference>
<dbReference type="PANTHER" id="PTHR46268">
    <property type="entry name" value="STRESS RESPONSE PROTEIN NHAX"/>
    <property type="match status" value="1"/>
</dbReference>
<feature type="domain" description="UspA" evidence="2">
    <location>
        <begin position="84"/>
        <end position="138"/>
    </location>
</feature>
<dbReference type="RefSeq" id="WP_344811643.1">
    <property type="nucleotide sequence ID" value="NZ_BAAAYX010000003.1"/>
</dbReference>